<dbReference type="InterPro" id="IPR027417">
    <property type="entry name" value="P-loop_NTPase"/>
</dbReference>
<keyword evidence="5 9" id="KW-0067">ATP-binding</keyword>
<evidence type="ECO:0000259" key="12">
    <source>
        <dbReference type="PROSITE" id="PS50067"/>
    </source>
</evidence>
<dbReference type="GO" id="GO:0051231">
    <property type="term" value="P:spindle elongation"/>
    <property type="evidence" value="ECO:0007669"/>
    <property type="project" value="TreeGrafter"/>
</dbReference>
<keyword evidence="3 10" id="KW-0493">Microtubule</keyword>
<dbReference type="PROSITE" id="PS00411">
    <property type="entry name" value="KINESIN_MOTOR_1"/>
    <property type="match status" value="1"/>
</dbReference>
<dbReference type="PROSITE" id="PS50067">
    <property type="entry name" value="KINESIN_MOTOR_2"/>
    <property type="match status" value="1"/>
</dbReference>
<dbReference type="InterPro" id="IPR036961">
    <property type="entry name" value="Kinesin_motor_dom_sf"/>
</dbReference>
<dbReference type="GO" id="GO:0072686">
    <property type="term" value="C:mitotic spindle"/>
    <property type="evidence" value="ECO:0007669"/>
    <property type="project" value="TreeGrafter"/>
</dbReference>
<feature type="domain" description="Kinesin motor" evidence="12">
    <location>
        <begin position="19"/>
        <end position="355"/>
    </location>
</feature>
<dbReference type="Proteomes" id="UP000035681">
    <property type="component" value="Unplaced"/>
</dbReference>
<organism evidence="14">
    <name type="scientific">Strongyloides stercoralis</name>
    <name type="common">Threadworm</name>
    <dbReference type="NCBI Taxonomy" id="6248"/>
    <lineage>
        <taxon>Eukaryota</taxon>
        <taxon>Metazoa</taxon>
        <taxon>Ecdysozoa</taxon>
        <taxon>Nematoda</taxon>
        <taxon>Chromadorea</taxon>
        <taxon>Rhabditida</taxon>
        <taxon>Tylenchina</taxon>
        <taxon>Panagrolaimomorpha</taxon>
        <taxon>Strongyloidoidea</taxon>
        <taxon>Strongyloididae</taxon>
        <taxon>Strongyloides</taxon>
    </lineage>
</organism>
<dbReference type="GO" id="GO:0005876">
    <property type="term" value="C:spindle microtubule"/>
    <property type="evidence" value="ECO:0007669"/>
    <property type="project" value="TreeGrafter"/>
</dbReference>
<dbReference type="PANTHER" id="PTHR47970:SF12">
    <property type="entry name" value="KINESIN FAMILY MEMBER 11"/>
    <property type="match status" value="1"/>
</dbReference>
<evidence type="ECO:0000256" key="11">
    <source>
        <dbReference type="SAM" id="Coils"/>
    </source>
</evidence>
<keyword evidence="7" id="KW-0206">Cytoskeleton</keyword>
<feature type="coiled-coil region" evidence="11">
    <location>
        <begin position="421"/>
        <end position="483"/>
    </location>
</feature>
<dbReference type="SMART" id="SM00129">
    <property type="entry name" value="KISc"/>
    <property type="match status" value="1"/>
</dbReference>
<evidence type="ECO:0000256" key="8">
    <source>
        <dbReference type="ARBA" id="ARBA00034704"/>
    </source>
</evidence>
<evidence type="ECO:0000256" key="3">
    <source>
        <dbReference type="ARBA" id="ARBA00022701"/>
    </source>
</evidence>
<dbReference type="Pfam" id="PF00225">
    <property type="entry name" value="Kinesin"/>
    <property type="match status" value="1"/>
</dbReference>
<evidence type="ECO:0000256" key="4">
    <source>
        <dbReference type="ARBA" id="ARBA00022741"/>
    </source>
</evidence>
<evidence type="ECO:0000256" key="6">
    <source>
        <dbReference type="ARBA" id="ARBA00023175"/>
    </source>
</evidence>
<dbReference type="WBParaSite" id="SSTP_0000218200.1">
    <property type="protein sequence ID" value="SSTP_0000218200.1"/>
    <property type="gene ID" value="SSTP_0000218200"/>
</dbReference>
<evidence type="ECO:0000256" key="2">
    <source>
        <dbReference type="ARBA" id="ARBA00022490"/>
    </source>
</evidence>
<proteinExistence type="inferred from homology"/>
<dbReference type="SUPFAM" id="SSF52540">
    <property type="entry name" value="P-loop containing nucleoside triphosphate hydrolases"/>
    <property type="match status" value="1"/>
</dbReference>
<evidence type="ECO:0000256" key="10">
    <source>
        <dbReference type="RuleBase" id="RU000394"/>
    </source>
</evidence>
<evidence type="ECO:0000313" key="14">
    <source>
        <dbReference type="WBParaSite" id="SSTP_0000218200.1"/>
    </source>
</evidence>
<evidence type="ECO:0000256" key="9">
    <source>
        <dbReference type="PROSITE-ProRule" id="PRU00283"/>
    </source>
</evidence>
<dbReference type="STRING" id="6248.A0A0K0DY67"/>
<dbReference type="InterPro" id="IPR001752">
    <property type="entry name" value="Kinesin_motor_dom"/>
</dbReference>
<dbReference type="InterPro" id="IPR019821">
    <property type="entry name" value="Kinesin_motor_CS"/>
</dbReference>
<dbReference type="GO" id="GO:0005524">
    <property type="term" value="F:ATP binding"/>
    <property type="evidence" value="ECO:0007669"/>
    <property type="project" value="UniProtKB-UniRule"/>
</dbReference>
<keyword evidence="2" id="KW-0963">Cytoplasm</keyword>
<feature type="binding site" evidence="9">
    <location>
        <begin position="100"/>
        <end position="107"/>
    </location>
    <ligand>
        <name>ATP</name>
        <dbReference type="ChEBI" id="CHEBI:30616"/>
    </ligand>
</feature>
<dbReference type="PRINTS" id="PR00380">
    <property type="entry name" value="KINESINHEAVY"/>
</dbReference>
<dbReference type="GO" id="GO:0090307">
    <property type="term" value="P:mitotic spindle assembly"/>
    <property type="evidence" value="ECO:0007669"/>
    <property type="project" value="TreeGrafter"/>
</dbReference>
<evidence type="ECO:0000256" key="7">
    <source>
        <dbReference type="ARBA" id="ARBA00023212"/>
    </source>
</evidence>
<dbReference type="FunFam" id="3.40.850.10:FF:000019">
    <property type="entry name" value="Kinesin-like protein KIN-5D"/>
    <property type="match status" value="1"/>
</dbReference>
<reference evidence="14" key="1">
    <citation type="submission" date="2015-08" db="UniProtKB">
        <authorList>
            <consortium name="WormBaseParasite"/>
        </authorList>
    </citation>
    <scope>IDENTIFICATION</scope>
</reference>
<sequence>MSSFFATSTVSYGKGGKSCIKVGIRIRPRSSREISGNDPSVIRNVGSSIMLTDGEKERKFAGYDFVLDESVTQCQLYKKMIAEYIPQLLSGYNCTIFAYGQTGTGKTFTMEGICDDLDDDGTFKWDSNNSAGVTSRAMQHIFTMLSIPTCTRKSIAVTYVELYNEEVYDLLGDDISKKLKIFDDTQNPGGVCIKDVKECVVNNMRDVHELLKHGASMRQTASTAMNQRSSRSHAVFTAIVDWDETIGHEVTTRKGKINLVDLAGSENIGKSGATKGNAREAGNINTSLLALGQVINALTERSPHIPYRSSKLTRILKDSLGGSALTCLIAAVSPTMSNKGETVSTLEYGLKAMNVENDIRANVNARRDQLFSSFSIMNDYIRKINGYFHKDLFSRVDNLISRKDCIFEEAHLWFNTNNEALNRFKDEMNEQTEILDQREINAMSLKFRMDLLEYEVQEELDNLKRLEEKCRKMLVDSQDYQNKLSSKVVALDEKCFRGRELLRDQQIFLNQHVCEIQSKLNEYERLETKITSEVDDEFSKTKANSKVEFDSIVEINDSEAKENTEFTNRLLVLVTDEKDSIVKALNSQDALLQSFEKNKGQLLTDINVKFREFKDIQNCCEEIQAACKKKLEEIVTINEEVNLISKCSQEIQSLIKFPDKSNTSIDLEKYLSEIRNIGF</sequence>
<dbReference type="PANTHER" id="PTHR47970">
    <property type="entry name" value="KINESIN-LIKE PROTEIN KIF11"/>
    <property type="match status" value="1"/>
</dbReference>
<protein>
    <recommendedName>
        <fullName evidence="10">Kinesin-like protein</fullName>
    </recommendedName>
</protein>
<dbReference type="AlphaFoldDB" id="A0A0K0DY67"/>
<comment type="subcellular location">
    <subcellularLocation>
        <location evidence="1">Cytoplasm</location>
        <location evidence="1">Cytoskeleton</location>
    </subcellularLocation>
</comment>
<dbReference type="InterPro" id="IPR047149">
    <property type="entry name" value="KIF11-like"/>
</dbReference>
<comment type="similarity">
    <text evidence="8">Belongs to the TRAFAC class myosin-kinesin ATPase superfamily. Kinesin family. KIN-5/BimC subfamily.</text>
</comment>
<keyword evidence="13" id="KW-1185">Reference proteome</keyword>
<dbReference type="GO" id="GO:0008574">
    <property type="term" value="F:plus-end-directed microtubule motor activity"/>
    <property type="evidence" value="ECO:0007669"/>
    <property type="project" value="TreeGrafter"/>
</dbReference>
<evidence type="ECO:0000313" key="13">
    <source>
        <dbReference type="Proteomes" id="UP000035681"/>
    </source>
</evidence>
<dbReference type="GO" id="GO:0008017">
    <property type="term" value="F:microtubule binding"/>
    <property type="evidence" value="ECO:0007669"/>
    <property type="project" value="InterPro"/>
</dbReference>
<accession>A0A0K0DY67</accession>
<dbReference type="Gene3D" id="3.40.850.10">
    <property type="entry name" value="Kinesin motor domain"/>
    <property type="match status" value="1"/>
</dbReference>
<evidence type="ECO:0000256" key="5">
    <source>
        <dbReference type="ARBA" id="ARBA00022840"/>
    </source>
</evidence>
<keyword evidence="11" id="KW-0175">Coiled coil</keyword>
<keyword evidence="4 9" id="KW-0547">Nucleotide-binding</keyword>
<evidence type="ECO:0000256" key="1">
    <source>
        <dbReference type="ARBA" id="ARBA00004245"/>
    </source>
</evidence>
<name>A0A0K0DY67_STRER</name>
<dbReference type="GO" id="GO:0007018">
    <property type="term" value="P:microtubule-based movement"/>
    <property type="evidence" value="ECO:0007669"/>
    <property type="project" value="InterPro"/>
</dbReference>
<dbReference type="WBParaSite" id="TCONS_00006468.p1">
    <property type="protein sequence ID" value="TCONS_00006468.p1"/>
    <property type="gene ID" value="XLOC_004613"/>
</dbReference>
<keyword evidence="6 9" id="KW-0505">Motor protein</keyword>